<dbReference type="EMBL" id="JAIWYP010000010">
    <property type="protein sequence ID" value="KAH3752230.1"/>
    <property type="molecule type" value="Genomic_DNA"/>
</dbReference>
<feature type="region of interest" description="Disordered" evidence="1">
    <location>
        <begin position="47"/>
        <end position="73"/>
    </location>
</feature>
<keyword evidence="3" id="KW-1185">Reference proteome</keyword>
<reference evidence="2" key="2">
    <citation type="submission" date="2020-11" db="EMBL/GenBank/DDBJ databases">
        <authorList>
            <person name="McCartney M.A."/>
            <person name="Auch B."/>
            <person name="Kono T."/>
            <person name="Mallez S."/>
            <person name="Becker A."/>
            <person name="Gohl D.M."/>
            <person name="Silverstein K.A.T."/>
            <person name="Koren S."/>
            <person name="Bechman K.B."/>
            <person name="Herman A."/>
            <person name="Abrahante J.E."/>
            <person name="Garbe J."/>
        </authorList>
    </citation>
    <scope>NUCLEOTIDE SEQUENCE</scope>
    <source>
        <strain evidence="2">Duluth1</strain>
        <tissue evidence="2">Whole animal</tissue>
    </source>
</reference>
<dbReference type="AlphaFoldDB" id="A0A9D4I8I8"/>
<dbReference type="Proteomes" id="UP000828390">
    <property type="component" value="Unassembled WGS sequence"/>
</dbReference>
<evidence type="ECO:0000256" key="1">
    <source>
        <dbReference type="SAM" id="MobiDB-lite"/>
    </source>
</evidence>
<evidence type="ECO:0000313" key="2">
    <source>
        <dbReference type="EMBL" id="KAH3752230.1"/>
    </source>
</evidence>
<accession>A0A9D4I8I8</accession>
<protein>
    <submittedName>
        <fullName evidence="2">Uncharacterized protein</fullName>
    </submittedName>
</protein>
<name>A0A9D4I8I8_DREPO</name>
<evidence type="ECO:0000313" key="3">
    <source>
        <dbReference type="Proteomes" id="UP000828390"/>
    </source>
</evidence>
<proteinExistence type="predicted"/>
<comment type="caution">
    <text evidence="2">The sequence shown here is derived from an EMBL/GenBank/DDBJ whole genome shotgun (WGS) entry which is preliminary data.</text>
</comment>
<reference evidence="2" key="1">
    <citation type="journal article" date="2019" name="bioRxiv">
        <title>The Genome of the Zebra Mussel, Dreissena polymorpha: A Resource for Invasive Species Research.</title>
        <authorList>
            <person name="McCartney M.A."/>
            <person name="Auch B."/>
            <person name="Kono T."/>
            <person name="Mallez S."/>
            <person name="Zhang Y."/>
            <person name="Obille A."/>
            <person name="Becker A."/>
            <person name="Abrahante J.E."/>
            <person name="Garbe J."/>
            <person name="Badalamenti J.P."/>
            <person name="Herman A."/>
            <person name="Mangelson H."/>
            <person name="Liachko I."/>
            <person name="Sullivan S."/>
            <person name="Sone E.D."/>
            <person name="Koren S."/>
            <person name="Silverstein K.A.T."/>
            <person name="Beckman K.B."/>
            <person name="Gohl D.M."/>
        </authorList>
    </citation>
    <scope>NUCLEOTIDE SEQUENCE</scope>
    <source>
        <strain evidence="2">Duluth1</strain>
        <tissue evidence="2">Whole animal</tissue>
    </source>
</reference>
<gene>
    <name evidence="2" type="ORF">DPMN_186845</name>
</gene>
<sequence length="73" mass="8090">MLVEQDFSYAAENNAARAGILLVEQHLETARAAIMLLEHNVRSKSVYVPPHKRKPGEPGLLPRKTKRATTTPA</sequence>
<organism evidence="2 3">
    <name type="scientific">Dreissena polymorpha</name>
    <name type="common">Zebra mussel</name>
    <name type="synonym">Mytilus polymorpha</name>
    <dbReference type="NCBI Taxonomy" id="45954"/>
    <lineage>
        <taxon>Eukaryota</taxon>
        <taxon>Metazoa</taxon>
        <taxon>Spiralia</taxon>
        <taxon>Lophotrochozoa</taxon>
        <taxon>Mollusca</taxon>
        <taxon>Bivalvia</taxon>
        <taxon>Autobranchia</taxon>
        <taxon>Heteroconchia</taxon>
        <taxon>Euheterodonta</taxon>
        <taxon>Imparidentia</taxon>
        <taxon>Neoheterodontei</taxon>
        <taxon>Myida</taxon>
        <taxon>Dreissenoidea</taxon>
        <taxon>Dreissenidae</taxon>
        <taxon>Dreissena</taxon>
    </lineage>
</organism>